<reference evidence="3" key="1">
    <citation type="journal article" date="2019" name="Int. J. Syst. Evol. Microbiol.">
        <title>The Global Catalogue of Microorganisms (GCM) 10K type strain sequencing project: providing services to taxonomists for standard genome sequencing and annotation.</title>
        <authorList>
            <consortium name="The Broad Institute Genomics Platform"/>
            <consortium name="The Broad Institute Genome Sequencing Center for Infectious Disease"/>
            <person name="Wu L."/>
            <person name="Ma J."/>
        </authorList>
    </citation>
    <scope>NUCLEOTIDE SEQUENCE [LARGE SCALE GENOMIC DNA]</scope>
    <source>
        <strain evidence="3">JCM 18541</strain>
    </source>
</reference>
<protein>
    <submittedName>
        <fullName evidence="2">Uncharacterized protein</fullName>
    </submittedName>
</protein>
<organism evidence="2 3">
    <name type="scientific">Rothia endophytica</name>
    <dbReference type="NCBI Taxonomy" id="1324766"/>
    <lineage>
        <taxon>Bacteria</taxon>
        <taxon>Bacillati</taxon>
        <taxon>Actinomycetota</taxon>
        <taxon>Actinomycetes</taxon>
        <taxon>Micrococcales</taxon>
        <taxon>Micrococcaceae</taxon>
        <taxon>Rothia</taxon>
    </lineage>
</organism>
<evidence type="ECO:0000313" key="3">
    <source>
        <dbReference type="Proteomes" id="UP001500187"/>
    </source>
</evidence>
<keyword evidence="3" id="KW-1185">Reference proteome</keyword>
<evidence type="ECO:0000313" key="2">
    <source>
        <dbReference type="EMBL" id="GAA4792703.1"/>
    </source>
</evidence>
<sequence>MWGQVVKEDDVRPAEGLKGMAGHEPGVTWSCSYEVDSSDLLGRRFAIHKKYCVQAPATPRGFHRLSPASNLIGLLGTDDDHRGGNTFYSRGK</sequence>
<accession>A0ABP9BDL8</accession>
<proteinExistence type="predicted"/>
<name>A0ABP9BDL8_9MICC</name>
<comment type="caution">
    <text evidence="2">The sequence shown here is derived from an EMBL/GenBank/DDBJ whole genome shotgun (WGS) entry which is preliminary data.</text>
</comment>
<gene>
    <name evidence="2" type="ORF">GCM10023352_09070</name>
</gene>
<dbReference type="Proteomes" id="UP001500187">
    <property type="component" value="Unassembled WGS sequence"/>
</dbReference>
<feature type="region of interest" description="Disordered" evidence="1">
    <location>
        <begin position="1"/>
        <end position="25"/>
    </location>
</feature>
<dbReference type="EMBL" id="BAABKP010000001">
    <property type="protein sequence ID" value="GAA4792703.1"/>
    <property type="molecule type" value="Genomic_DNA"/>
</dbReference>
<feature type="compositionally biased region" description="Basic and acidic residues" evidence="1">
    <location>
        <begin position="1"/>
        <end position="15"/>
    </location>
</feature>
<evidence type="ECO:0000256" key="1">
    <source>
        <dbReference type="SAM" id="MobiDB-lite"/>
    </source>
</evidence>